<dbReference type="PANTHER" id="PTHR38795:SF1">
    <property type="entry name" value="DUF6604 DOMAIN-CONTAINING PROTEIN"/>
    <property type="match status" value="1"/>
</dbReference>
<dbReference type="Pfam" id="PF20253">
    <property type="entry name" value="DUF6604"/>
    <property type="match status" value="1"/>
</dbReference>
<dbReference type="PANTHER" id="PTHR38795">
    <property type="entry name" value="DUF6604 DOMAIN-CONTAINING PROTEIN"/>
    <property type="match status" value="1"/>
</dbReference>
<accession>A0A2D3V9C1</accession>
<gene>
    <name evidence="2" type="ORF">RCC_05070</name>
</gene>
<protein>
    <recommendedName>
        <fullName evidence="1">DUF6604 domain-containing protein</fullName>
    </recommendedName>
</protein>
<feature type="domain" description="DUF6604" evidence="1">
    <location>
        <begin position="13"/>
        <end position="231"/>
    </location>
</feature>
<evidence type="ECO:0000313" key="2">
    <source>
        <dbReference type="EMBL" id="CZT19224.1"/>
    </source>
</evidence>
<keyword evidence="3" id="KW-1185">Reference proteome</keyword>
<dbReference type="STRING" id="112498.A0A2D3V9C1"/>
<dbReference type="RefSeq" id="XP_023626114.1">
    <property type="nucleotide sequence ID" value="XM_023770346.1"/>
</dbReference>
<evidence type="ECO:0000259" key="1">
    <source>
        <dbReference type="Pfam" id="PF20253"/>
    </source>
</evidence>
<organism evidence="2 3">
    <name type="scientific">Ramularia collo-cygni</name>
    <dbReference type="NCBI Taxonomy" id="112498"/>
    <lineage>
        <taxon>Eukaryota</taxon>
        <taxon>Fungi</taxon>
        <taxon>Dikarya</taxon>
        <taxon>Ascomycota</taxon>
        <taxon>Pezizomycotina</taxon>
        <taxon>Dothideomycetes</taxon>
        <taxon>Dothideomycetidae</taxon>
        <taxon>Mycosphaerellales</taxon>
        <taxon>Mycosphaerellaceae</taxon>
        <taxon>Ramularia</taxon>
    </lineage>
</organism>
<name>A0A2D3V9C1_9PEZI</name>
<dbReference type="AlphaFoldDB" id="A0A2D3V9C1"/>
<dbReference type="Proteomes" id="UP000225277">
    <property type="component" value="Unassembled WGS sequence"/>
</dbReference>
<dbReference type="GeneID" id="35600238"/>
<reference evidence="2 3" key="1">
    <citation type="submission" date="2016-03" db="EMBL/GenBank/DDBJ databases">
        <authorList>
            <person name="Ploux O."/>
        </authorList>
    </citation>
    <scope>NUCLEOTIDE SEQUENCE [LARGE SCALE GENOMIC DNA]</scope>
    <source>
        <strain evidence="2 3">URUG2</strain>
    </source>
</reference>
<dbReference type="OrthoDB" id="3647597at2759"/>
<dbReference type="InterPro" id="IPR046539">
    <property type="entry name" value="DUF6604"/>
</dbReference>
<proteinExistence type="predicted"/>
<evidence type="ECO:0000313" key="3">
    <source>
        <dbReference type="Proteomes" id="UP000225277"/>
    </source>
</evidence>
<dbReference type="EMBL" id="FJUY01000007">
    <property type="protein sequence ID" value="CZT19224.1"/>
    <property type="molecule type" value="Genomic_DNA"/>
</dbReference>
<sequence length="785" mass="87568">MSSSLDTLIDTCKRYKAGTAKFLKWLSDESARAHGESQQTTAHAATLKPQPKVKNIPVDELKGMATAIVQADSKIAIPLEMLYVASDVINGRRWCCDWYSCLRPHQRDAKKHAESNSRHRYFLKALEETLAILKQEAKKRQPKRKKTIKLPAADSSEADLGSLFLHLDLEDVSDDLLTSSTTLPLSEISGNAREVPPTDETIITLEGDEVFTTLFEIWGLLKDFNGLREQAAIARKQLVAGEPSSMLAACQLHEHAVQLSIVVATEFHEAHPDLPSFTDIVDCLGEDLFTMSSFSTQSAHDNDAGLTLDREVLCIPAWNLLQDVNRLAREMKSTKHSHRAQQSEVFSNHPFGKALLSIVKTFVGFLAPNGRGVQNPIAGFLSFADEYTQQLGRFIATPHWNAGFVAATQLYMDFYDFLEGDLARGVRDYEPILDQIETKAIDYIAWYDQLDEPTKINTPDTAPYTMQMICCIARPHCYDQARREGWNLQQNLSANSDQLEAFFMPLSVLNTLPILAGHLTWKLRLIAHRNEIALCNSRGVVLAAAHIHNATKLLHGTSYDWPDLDHVVSRQSTAFLRHGNGSVLSAARQYAMALGHPLEVVTGSHRPKIPSVEVISNKGVVLQSASYFSAHDTGTLVLRDRSLPMKVMYDAVRGYATAHCGIKDKVIAEQWSNTKRLTPGQILLVLGEIIFEDERQLQFDYLGLLRVCVDTLRDVGKACSLKQRAMLQSRKAVGNFMFEQVYEILYDAAAIETRGLPVERSPLFTARQGIRAALEKKVGDRIDGS</sequence>